<proteinExistence type="predicted"/>
<protein>
    <submittedName>
        <fullName evidence="1">Uncharacterized protein</fullName>
    </submittedName>
</protein>
<organism evidence="1 2">
    <name type="scientific">Dactylosporangium maewongense</name>
    <dbReference type="NCBI Taxonomy" id="634393"/>
    <lineage>
        <taxon>Bacteria</taxon>
        <taxon>Bacillati</taxon>
        <taxon>Actinomycetota</taxon>
        <taxon>Actinomycetes</taxon>
        <taxon>Micromonosporales</taxon>
        <taxon>Micromonosporaceae</taxon>
        <taxon>Dactylosporangium</taxon>
    </lineage>
</organism>
<evidence type="ECO:0000313" key="1">
    <source>
        <dbReference type="EMBL" id="GAA1532496.1"/>
    </source>
</evidence>
<comment type="caution">
    <text evidence="1">The sequence shown here is derived from an EMBL/GenBank/DDBJ whole genome shotgun (WGS) entry which is preliminary data.</text>
</comment>
<accession>A0ABP4LYF5</accession>
<name>A0ABP4LYF5_9ACTN</name>
<keyword evidence="2" id="KW-1185">Reference proteome</keyword>
<dbReference type="EMBL" id="BAAAQD010000012">
    <property type="protein sequence ID" value="GAA1532496.1"/>
    <property type="molecule type" value="Genomic_DNA"/>
</dbReference>
<sequence>MPPKPDSTTEGGVGIVAAPGAGERWDALLGASRVPLVDIVGAWDIPAWQKVPETICSALERGFFQLPGSGVSATVTFPGEGEHYCLGEQTRLPGWIVFAIFGVATGTGIVRHAKVYNPLYGRQGEVQLLPPTFVNSTVSSFAACLDESVALSSRLDEIRNVPLAEWDEDAGRVREVDALTGSTRRILELDSRAFEDWRNFWYLEIGTLWDEQMSGGLERFEAIVANSSP</sequence>
<gene>
    <name evidence="1" type="ORF">GCM10009827_058030</name>
</gene>
<evidence type="ECO:0000313" key="2">
    <source>
        <dbReference type="Proteomes" id="UP001501470"/>
    </source>
</evidence>
<dbReference type="Proteomes" id="UP001501470">
    <property type="component" value="Unassembled WGS sequence"/>
</dbReference>
<reference evidence="2" key="1">
    <citation type="journal article" date="2019" name="Int. J. Syst. Evol. Microbiol.">
        <title>The Global Catalogue of Microorganisms (GCM) 10K type strain sequencing project: providing services to taxonomists for standard genome sequencing and annotation.</title>
        <authorList>
            <consortium name="The Broad Institute Genomics Platform"/>
            <consortium name="The Broad Institute Genome Sequencing Center for Infectious Disease"/>
            <person name="Wu L."/>
            <person name="Ma J."/>
        </authorList>
    </citation>
    <scope>NUCLEOTIDE SEQUENCE [LARGE SCALE GENOMIC DNA]</scope>
    <source>
        <strain evidence="2">JCM 15933</strain>
    </source>
</reference>